<dbReference type="RefSeq" id="WP_153512710.1">
    <property type="nucleotide sequence ID" value="NZ_CP045652.1"/>
</dbReference>
<dbReference type="InterPro" id="IPR006664">
    <property type="entry name" value="OMP_bac"/>
</dbReference>
<comment type="subcellular location">
    <subcellularLocation>
        <location evidence="1">Cell outer membrane</location>
    </subcellularLocation>
</comment>
<accession>A0A5Q0QEB8</accession>
<evidence type="ECO:0000259" key="5">
    <source>
        <dbReference type="PROSITE" id="PS51123"/>
    </source>
</evidence>
<organism evidence="6 7">
    <name type="scientific">Sphingobacterium zhuxiongii</name>
    <dbReference type="NCBI Taxonomy" id="2662364"/>
    <lineage>
        <taxon>Bacteria</taxon>
        <taxon>Pseudomonadati</taxon>
        <taxon>Bacteroidota</taxon>
        <taxon>Sphingobacteriia</taxon>
        <taxon>Sphingobacteriales</taxon>
        <taxon>Sphingobacteriaceae</taxon>
        <taxon>Sphingobacterium</taxon>
    </lineage>
</organism>
<evidence type="ECO:0000313" key="7">
    <source>
        <dbReference type="Proteomes" id="UP000326921"/>
    </source>
</evidence>
<dbReference type="PANTHER" id="PTHR30329">
    <property type="entry name" value="STATOR ELEMENT OF FLAGELLAR MOTOR COMPLEX"/>
    <property type="match status" value="1"/>
</dbReference>
<dbReference type="GO" id="GO:0009279">
    <property type="term" value="C:cell outer membrane"/>
    <property type="evidence" value="ECO:0007669"/>
    <property type="project" value="UniProtKB-SubCell"/>
</dbReference>
<name>A0A5Q0QEB8_9SPHI</name>
<proteinExistence type="predicted"/>
<keyword evidence="2 4" id="KW-0472">Membrane</keyword>
<dbReference type="AlphaFoldDB" id="A0A5Q0QEB8"/>
<feature type="domain" description="OmpA-like" evidence="5">
    <location>
        <begin position="220"/>
        <end position="335"/>
    </location>
</feature>
<dbReference type="CDD" id="cd07185">
    <property type="entry name" value="OmpA_C-like"/>
    <property type="match status" value="1"/>
</dbReference>
<evidence type="ECO:0000256" key="4">
    <source>
        <dbReference type="PROSITE-ProRule" id="PRU00473"/>
    </source>
</evidence>
<sequence>MVNKVLLLMATAVLALSCSQKTKERDPNTLGEFSAEHATDAEKNTNSNFKLDMNRIALSDVEIGVFPFINLSHGLEEMNKPLVREFDVCFFPIDGIMTPLEGNLYKTSISPKRGEDFSQHYFEKSMAKYLDSIGAVKVFDGEISKDEYDRYHKQDPNKGGEGDMGYAGQNIKFWVLRAKNQGNIYIQYHAYNAGASLNILQEADFTQTISKVTAEEIAKELSENGKAILYINFEVDQSKISDEGMEIVKQIGEALNSDKSLKIAIEGHTDKTGDPSKNKILSNDRANAVMLALVTDGIDQSRLTANGFGSEKPLIADDSEKNQAKNRRVELIRIN</sequence>
<dbReference type="InterPro" id="IPR036737">
    <property type="entry name" value="OmpA-like_sf"/>
</dbReference>
<keyword evidence="3" id="KW-0998">Cell outer membrane</keyword>
<dbReference type="PANTHER" id="PTHR30329:SF21">
    <property type="entry name" value="LIPOPROTEIN YIAD-RELATED"/>
    <property type="match status" value="1"/>
</dbReference>
<dbReference type="Proteomes" id="UP000326921">
    <property type="component" value="Chromosome"/>
</dbReference>
<evidence type="ECO:0000256" key="2">
    <source>
        <dbReference type="ARBA" id="ARBA00023136"/>
    </source>
</evidence>
<evidence type="ECO:0000313" key="6">
    <source>
        <dbReference type="EMBL" id="QGA27883.1"/>
    </source>
</evidence>
<evidence type="ECO:0000256" key="1">
    <source>
        <dbReference type="ARBA" id="ARBA00004442"/>
    </source>
</evidence>
<keyword evidence="7" id="KW-1185">Reference proteome</keyword>
<dbReference type="InterPro" id="IPR050330">
    <property type="entry name" value="Bact_OuterMem_StrucFunc"/>
</dbReference>
<dbReference type="KEGG" id="sphe:GFH32_16815"/>
<reference evidence="6 7" key="1">
    <citation type="submission" date="2019-10" db="EMBL/GenBank/DDBJ databases">
        <authorList>
            <person name="Dong K."/>
        </authorList>
    </citation>
    <scope>NUCLEOTIDE SEQUENCE [LARGE SCALE GENOMIC DNA]</scope>
    <source>
        <strain evidence="7">dk4302</strain>
    </source>
</reference>
<dbReference type="InterPro" id="IPR006665">
    <property type="entry name" value="OmpA-like"/>
</dbReference>
<dbReference type="PROSITE" id="PS51257">
    <property type="entry name" value="PROKAR_LIPOPROTEIN"/>
    <property type="match status" value="1"/>
</dbReference>
<dbReference type="EMBL" id="CP045652">
    <property type="protein sequence ID" value="QGA27883.1"/>
    <property type="molecule type" value="Genomic_DNA"/>
</dbReference>
<protein>
    <submittedName>
        <fullName evidence="6">OmpA family protein</fullName>
    </submittedName>
</protein>
<dbReference type="SUPFAM" id="SSF103088">
    <property type="entry name" value="OmpA-like"/>
    <property type="match status" value="1"/>
</dbReference>
<gene>
    <name evidence="6" type="ORF">GFH32_16815</name>
</gene>
<dbReference type="PRINTS" id="PR01021">
    <property type="entry name" value="OMPADOMAIN"/>
</dbReference>
<dbReference type="PROSITE" id="PS51123">
    <property type="entry name" value="OMPA_2"/>
    <property type="match status" value="1"/>
</dbReference>
<dbReference type="Gene3D" id="3.30.1330.60">
    <property type="entry name" value="OmpA-like domain"/>
    <property type="match status" value="1"/>
</dbReference>
<dbReference type="Pfam" id="PF00691">
    <property type="entry name" value="OmpA"/>
    <property type="match status" value="1"/>
</dbReference>
<evidence type="ECO:0000256" key="3">
    <source>
        <dbReference type="ARBA" id="ARBA00023237"/>
    </source>
</evidence>